<dbReference type="InterPro" id="IPR010982">
    <property type="entry name" value="Lambda_DNA-bd_dom_sf"/>
</dbReference>
<dbReference type="SUPFAM" id="SSF47413">
    <property type="entry name" value="lambda repressor-like DNA-binding domains"/>
    <property type="match status" value="1"/>
</dbReference>
<organism evidence="2 3">
    <name type="scientific">Acidianus brierleyi</name>
    <dbReference type="NCBI Taxonomy" id="41673"/>
    <lineage>
        <taxon>Archaea</taxon>
        <taxon>Thermoproteota</taxon>
        <taxon>Thermoprotei</taxon>
        <taxon>Sulfolobales</taxon>
        <taxon>Sulfolobaceae</taxon>
        <taxon>Acidianus</taxon>
    </lineage>
</organism>
<reference evidence="2 3" key="1">
    <citation type="submission" date="2018-05" db="EMBL/GenBank/DDBJ databases">
        <title>Complete Genome Sequences of Extremely Thermoacidophilic, Metal-Mobilizing Type-Strain Members of the Archaeal Family Sulfolobaceae: Acidianus brierleyi DSM-1651T, Acidianus sulfidivorans DSM-18786T, Metallosphaera hakonensis DSM-7519T, and Metallosphaera prunae DSM-10039T.</title>
        <authorList>
            <person name="Counts J.A."/>
            <person name="Kelly R.M."/>
        </authorList>
    </citation>
    <scope>NUCLEOTIDE SEQUENCE [LARGE SCALE GENOMIC DNA]</scope>
    <source>
        <strain evidence="2 3">DSM 1651</strain>
    </source>
</reference>
<dbReference type="Proteomes" id="UP000248044">
    <property type="component" value="Chromosome"/>
</dbReference>
<dbReference type="KEGG" id="abri:DFR85_08680"/>
<proteinExistence type="predicted"/>
<sequence length="117" mass="13041">MKAIHNISKEAREEIITELLSHRSRKELADELGITPAAIVKFSSGKTHPSDETIMRALSIANDDEKKKILKIIVNDLVSSIVEILSNNPTIAEENLEELKKIITEVDKKSLSSFGFI</sequence>
<dbReference type="InterPro" id="IPR001387">
    <property type="entry name" value="Cro/C1-type_HTH"/>
</dbReference>
<dbReference type="GO" id="GO:0003677">
    <property type="term" value="F:DNA binding"/>
    <property type="evidence" value="ECO:0007669"/>
    <property type="project" value="InterPro"/>
</dbReference>
<dbReference type="OrthoDB" id="45877at2157"/>
<dbReference type="RefSeq" id="WP_110270540.1">
    <property type="nucleotide sequence ID" value="NZ_CP029289.2"/>
</dbReference>
<keyword evidence="3" id="KW-1185">Reference proteome</keyword>
<evidence type="ECO:0000313" key="2">
    <source>
        <dbReference type="EMBL" id="AWR94659.1"/>
    </source>
</evidence>
<evidence type="ECO:0000259" key="1">
    <source>
        <dbReference type="Pfam" id="PF01381"/>
    </source>
</evidence>
<protein>
    <recommendedName>
        <fullName evidence="1">HTH cro/C1-type domain-containing protein</fullName>
    </recommendedName>
</protein>
<dbReference type="AlphaFoldDB" id="A0A2U9IF71"/>
<dbReference type="Pfam" id="PF01381">
    <property type="entry name" value="HTH_3"/>
    <property type="match status" value="1"/>
</dbReference>
<dbReference type="GeneID" id="36832226"/>
<gene>
    <name evidence="2" type="ORF">DFR85_08680</name>
</gene>
<evidence type="ECO:0000313" key="3">
    <source>
        <dbReference type="Proteomes" id="UP000248044"/>
    </source>
</evidence>
<name>A0A2U9IF71_9CREN</name>
<accession>A0A2U9IF71</accession>
<dbReference type="EMBL" id="CP029289">
    <property type="protein sequence ID" value="AWR94659.1"/>
    <property type="molecule type" value="Genomic_DNA"/>
</dbReference>
<feature type="domain" description="HTH cro/C1-type" evidence="1">
    <location>
        <begin position="23"/>
        <end position="56"/>
    </location>
</feature>
<dbReference type="CDD" id="cd00093">
    <property type="entry name" value="HTH_XRE"/>
    <property type="match status" value="1"/>
</dbReference>
<dbReference type="Gene3D" id="1.10.260.40">
    <property type="entry name" value="lambda repressor-like DNA-binding domains"/>
    <property type="match status" value="1"/>
</dbReference>